<dbReference type="PROSITE" id="PS51917">
    <property type="entry name" value="PRU"/>
    <property type="match status" value="1"/>
</dbReference>
<protein>
    <recommendedName>
        <fullName evidence="8">Proteasomal ubiquitin receptor ADRM1 homolog</fullName>
    </recommendedName>
</protein>
<dbReference type="Proteomes" id="UP000492821">
    <property type="component" value="Unassembled WGS sequence"/>
</dbReference>
<evidence type="ECO:0000256" key="1">
    <source>
        <dbReference type="ARBA" id="ARBA00004123"/>
    </source>
</evidence>
<feature type="region of interest" description="Disordered" evidence="9">
    <location>
        <begin position="370"/>
        <end position="431"/>
    </location>
</feature>
<evidence type="ECO:0000259" key="11">
    <source>
        <dbReference type="PROSITE" id="PS51917"/>
    </source>
</evidence>
<keyword evidence="5" id="KW-0647">Proteasome</keyword>
<dbReference type="PROSITE" id="PS51916">
    <property type="entry name" value="DEUBAD"/>
    <property type="match status" value="1"/>
</dbReference>
<dbReference type="Gene3D" id="1.10.2020.20">
    <property type="match status" value="1"/>
</dbReference>
<evidence type="ECO:0000256" key="5">
    <source>
        <dbReference type="ARBA" id="ARBA00022942"/>
    </source>
</evidence>
<reference evidence="13" key="2">
    <citation type="submission" date="2020-10" db="UniProtKB">
        <authorList>
            <consortium name="WormBaseParasite"/>
        </authorList>
    </citation>
    <scope>IDENTIFICATION</scope>
</reference>
<comment type="function">
    <text evidence="7">May function as a proteasomal ubiquitin receptor. May promote the deubiquitinating activity associated with the 26S proteasome.</text>
</comment>
<dbReference type="GO" id="GO:0070628">
    <property type="term" value="F:proteasome binding"/>
    <property type="evidence" value="ECO:0007669"/>
    <property type="project" value="TreeGrafter"/>
</dbReference>
<dbReference type="InterPro" id="IPR006773">
    <property type="entry name" value="Rpn13/ADRM1"/>
</dbReference>
<dbReference type="InterPro" id="IPR032368">
    <property type="entry name" value="RPN13_DEUBAD"/>
</dbReference>
<evidence type="ECO:0000256" key="8">
    <source>
        <dbReference type="ARBA" id="ARBA00070663"/>
    </source>
</evidence>
<reference evidence="12" key="1">
    <citation type="journal article" date="2013" name="Genetics">
        <title>The draft genome and transcriptome of Panagrellus redivivus are shaped by the harsh demands of a free-living lifestyle.</title>
        <authorList>
            <person name="Srinivasan J."/>
            <person name="Dillman A.R."/>
            <person name="Macchietto M.G."/>
            <person name="Heikkinen L."/>
            <person name="Lakso M."/>
            <person name="Fracchia K.M."/>
            <person name="Antoshechkin I."/>
            <person name="Mortazavi A."/>
            <person name="Wong G."/>
            <person name="Sternberg P.W."/>
        </authorList>
    </citation>
    <scope>NUCLEOTIDE SEQUENCE [LARGE SCALE GENOMIC DNA]</scope>
    <source>
        <strain evidence="12">MT8872</strain>
    </source>
</reference>
<dbReference type="InterPro" id="IPR044867">
    <property type="entry name" value="DEUBAD_dom"/>
</dbReference>
<evidence type="ECO:0000313" key="12">
    <source>
        <dbReference type="Proteomes" id="UP000492821"/>
    </source>
</evidence>
<accession>A0A7E4ZYA9</accession>
<name>A0A7E4ZYA9_PANRE</name>
<evidence type="ECO:0000256" key="7">
    <source>
        <dbReference type="ARBA" id="ARBA00054744"/>
    </source>
</evidence>
<evidence type="ECO:0000256" key="9">
    <source>
        <dbReference type="SAM" id="MobiDB-lite"/>
    </source>
</evidence>
<dbReference type="InterPro" id="IPR038633">
    <property type="entry name" value="Rpn13/ADRM1_Pru_sf"/>
</dbReference>
<dbReference type="PANTHER" id="PTHR12225">
    <property type="entry name" value="ADHESION REGULATING MOLECULE 1 110 KDA CELL MEMBRANE GLYCOPROTEIN"/>
    <property type="match status" value="1"/>
</dbReference>
<feature type="domain" description="DEUBAD" evidence="10">
    <location>
        <begin position="263"/>
        <end position="373"/>
    </location>
</feature>
<dbReference type="Pfam" id="PF16550">
    <property type="entry name" value="RPN13_C"/>
    <property type="match status" value="1"/>
</dbReference>
<comment type="subcellular location">
    <subcellularLocation>
        <location evidence="2">Cytoplasm</location>
    </subcellularLocation>
    <subcellularLocation>
        <location evidence="1">Nucleus</location>
    </subcellularLocation>
</comment>
<dbReference type="InterPro" id="IPR044868">
    <property type="entry name" value="Rpn13/ADRM1_Pru"/>
</dbReference>
<dbReference type="GO" id="GO:0008541">
    <property type="term" value="C:proteasome regulatory particle, lid subcomplex"/>
    <property type="evidence" value="ECO:0007669"/>
    <property type="project" value="TreeGrafter"/>
</dbReference>
<feature type="region of interest" description="Disordered" evidence="9">
    <location>
        <begin position="186"/>
        <end position="234"/>
    </location>
</feature>
<proteinExistence type="inferred from homology"/>
<dbReference type="GO" id="GO:0061133">
    <property type="term" value="F:endopeptidase activator activity"/>
    <property type="evidence" value="ECO:0007669"/>
    <property type="project" value="TreeGrafter"/>
</dbReference>
<dbReference type="WBParaSite" id="Pan_g2752.t2">
    <property type="protein sequence ID" value="Pan_g2752.t2"/>
    <property type="gene ID" value="Pan_g2752"/>
</dbReference>
<evidence type="ECO:0000259" key="10">
    <source>
        <dbReference type="PROSITE" id="PS51916"/>
    </source>
</evidence>
<evidence type="ECO:0000256" key="2">
    <source>
        <dbReference type="ARBA" id="ARBA00004496"/>
    </source>
</evidence>
<organism evidence="12 13">
    <name type="scientific">Panagrellus redivivus</name>
    <name type="common">Microworm</name>
    <dbReference type="NCBI Taxonomy" id="6233"/>
    <lineage>
        <taxon>Eukaryota</taxon>
        <taxon>Metazoa</taxon>
        <taxon>Ecdysozoa</taxon>
        <taxon>Nematoda</taxon>
        <taxon>Chromadorea</taxon>
        <taxon>Rhabditida</taxon>
        <taxon>Tylenchina</taxon>
        <taxon>Panagrolaimomorpha</taxon>
        <taxon>Panagrolaimoidea</taxon>
        <taxon>Panagrolaimidae</taxon>
        <taxon>Panagrellus</taxon>
    </lineage>
</organism>
<dbReference type="AlphaFoldDB" id="A0A7E4ZYA9"/>
<dbReference type="PANTHER" id="PTHR12225:SF0">
    <property type="entry name" value="PROTEASOMAL UBIQUITIN RECEPTOR ADRM1"/>
    <property type="match status" value="1"/>
</dbReference>
<comment type="similarity">
    <text evidence="3">Belongs to the ADRM1 family.</text>
</comment>
<keyword evidence="12" id="KW-1185">Reference proteome</keyword>
<dbReference type="GO" id="GO:0005634">
    <property type="term" value="C:nucleus"/>
    <property type="evidence" value="ECO:0007669"/>
    <property type="project" value="UniProtKB-SubCell"/>
</dbReference>
<keyword evidence="4" id="KW-0963">Cytoplasm</keyword>
<sequence length="431" mass="46877">MSVMFASNPANGRPSNGNLFEFRAGQARLEPGSTPEKRKVVSDKTKGLVYIKQSQDQLMHFYWKNRETNQTDLDLIIFPGDTEFLKVKECPDGRLFMLKFKNTSDERRLFWLQDPSKDRDDEIHRKTNDLLNNPPPQIRTGARGGMSERPTTSNLLASLASQEEGNALSNMDQNQLMQLFSLIQSGTGGGAKDDKGGAVDETTGSSDPVPAQIATGPTGLGDPDRTTPAAPKKTRIPAQKLRYILESYEKRNGRPATFPADNPNFKHPQIDLADVLSKNNVDATIEANKDRLKQHLPNQPPISQDDAELAATVSTPQFRQAASLFGAALQTGQMGPVLEQFDVNQEAVAAAANGNLKDFAKKLTISETANKGQNAGSGAKKRRPAEITGSILETDAQINAEAEAEESNESALAGPSAKKGKTDDDDNMDLD</sequence>
<dbReference type="InterPro" id="IPR038108">
    <property type="entry name" value="RPN13_DEUBAD_sf"/>
</dbReference>
<dbReference type="Pfam" id="PF04683">
    <property type="entry name" value="Rpn13_ADRM1_Pru"/>
    <property type="match status" value="1"/>
</dbReference>
<evidence type="ECO:0000256" key="3">
    <source>
        <dbReference type="ARBA" id="ARBA00009216"/>
    </source>
</evidence>
<evidence type="ECO:0000256" key="6">
    <source>
        <dbReference type="ARBA" id="ARBA00023242"/>
    </source>
</evidence>
<dbReference type="CDD" id="cd13314">
    <property type="entry name" value="PH_Rpn13"/>
    <property type="match status" value="1"/>
</dbReference>
<dbReference type="Gene3D" id="2.30.29.70">
    <property type="entry name" value="Proteasomal ubiquitin receptor Rpn13/ADRM1"/>
    <property type="match status" value="1"/>
</dbReference>
<feature type="region of interest" description="Disordered" evidence="9">
    <location>
        <begin position="126"/>
        <end position="150"/>
    </location>
</feature>
<evidence type="ECO:0000256" key="4">
    <source>
        <dbReference type="ARBA" id="ARBA00022490"/>
    </source>
</evidence>
<dbReference type="GO" id="GO:0005737">
    <property type="term" value="C:cytoplasm"/>
    <property type="evidence" value="ECO:0007669"/>
    <property type="project" value="UniProtKB-SubCell"/>
</dbReference>
<feature type="domain" description="Pru" evidence="11">
    <location>
        <begin position="14"/>
        <end position="134"/>
    </location>
</feature>
<dbReference type="FunFam" id="2.30.29.70:FF:000001">
    <property type="entry name" value="Proteasomal ubiquitin receptor ADRM1"/>
    <property type="match status" value="1"/>
</dbReference>
<evidence type="ECO:0000313" key="13">
    <source>
        <dbReference type="WBParaSite" id="Pan_g2752.t2"/>
    </source>
</evidence>
<keyword evidence="6" id="KW-0539">Nucleus</keyword>